<accession>A0A1F5KK74</accession>
<gene>
    <name evidence="1" type="ORF">A3D25_01625</name>
</gene>
<organism evidence="1 2">
    <name type="scientific">Candidatus Daviesbacteria bacterium RIFCSPHIGHO2_02_FULL_43_12</name>
    <dbReference type="NCBI Taxonomy" id="1797776"/>
    <lineage>
        <taxon>Bacteria</taxon>
        <taxon>Candidatus Daviesiibacteriota</taxon>
    </lineage>
</organism>
<dbReference type="Proteomes" id="UP000177328">
    <property type="component" value="Unassembled WGS sequence"/>
</dbReference>
<reference evidence="1 2" key="1">
    <citation type="journal article" date="2016" name="Nat. Commun.">
        <title>Thousands of microbial genomes shed light on interconnected biogeochemical processes in an aquifer system.</title>
        <authorList>
            <person name="Anantharaman K."/>
            <person name="Brown C.T."/>
            <person name="Hug L.A."/>
            <person name="Sharon I."/>
            <person name="Castelle C.J."/>
            <person name="Probst A.J."/>
            <person name="Thomas B.C."/>
            <person name="Singh A."/>
            <person name="Wilkins M.J."/>
            <person name="Karaoz U."/>
            <person name="Brodie E.L."/>
            <person name="Williams K.H."/>
            <person name="Hubbard S.S."/>
            <person name="Banfield J.F."/>
        </authorList>
    </citation>
    <scope>NUCLEOTIDE SEQUENCE [LARGE SCALE GENOMIC DNA]</scope>
</reference>
<dbReference type="AlphaFoldDB" id="A0A1F5KK74"/>
<dbReference type="EMBL" id="MFDD01000002">
    <property type="protein sequence ID" value="OGE41210.1"/>
    <property type="molecule type" value="Genomic_DNA"/>
</dbReference>
<sequence>MDLKLSEIPINIKDLSLEVPERKTELPLGLTERDWNRFKGLLEHSRNEPNLDLYTSVATNMLLLAPSRKNQLSLGQEHFSIMYRHARETVLTPDPSSWQHLTLFLAKLKLLYPQNANQMDLNSLWPGMLNALKTDREQVDWQSSNADNQFFRFLEVAQAMKILVPEKESELELTEEVKRRCIRTGVKTLDEGEIYKFALLSFSSRILFPTESRIEPRREQFRVQEGSSAWSKMMVELAKLRRENLPPEADFGMFATLAAKMHALSAKELRITPNGLEIITGDSPKIPDMTKPSLPTLRKF</sequence>
<evidence type="ECO:0000313" key="2">
    <source>
        <dbReference type="Proteomes" id="UP000177328"/>
    </source>
</evidence>
<name>A0A1F5KK74_9BACT</name>
<comment type="caution">
    <text evidence="1">The sequence shown here is derived from an EMBL/GenBank/DDBJ whole genome shotgun (WGS) entry which is preliminary data.</text>
</comment>
<protein>
    <submittedName>
        <fullName evidence="1">Uncharacterized protein</fullName>
    </submittedName>
</protein>
<evidence type="ECO:0000313" key="1">
    <source>
        <dbReference type="EMBL" id="OGE41210.1"/>
    </source>
</evidence>
<proteinExistence type="predicted"/>